<comment type="caution">
    <text evidence="4">The sequence shown here is derived from an EMBL/GenBank/DDBJ whole genome shotgun (WGS) entry which is preliminary data.</text>
</comment>
<gene>
    <name evidence="4" type="ORF">CXB51_002279</name>
</gene>
<dbReference type="InterPro" id="IPR008502">
    <property type="entry name" value="Prolamin-like"/>
</dbReference>
<dbReference type="OrthoDB" id="1368054at2759"/>
<accession>A0A8J6DDN2</accession>
<name>A0A8J6DDN2_9ROSI</name>
<evidence type="ECO:0000256" key="2">
    <source>
        <dbReference type="SAM" id="SignalP"/>
    </source>
</evidence>
<dbReference type="Proteomes" id="UP000701853">
    <property type="component" value="Chromosome 1"/>
</dbReference>
<proteinExistence type="predicted"/>
<feature type="signal peptide" evidence="2">
    <location>
        <begin position="1"/>
        <end position="28"/>
    </location>
</feature>
<evidence type="ECO:0000313" key="5">
    <source>
        <dbReference type="Proteomes" id="UP000701853"/>
    </source>
</evidence>
<protein>
    <recommendedName>
        <fullName evidence="3">Prolamin-like domain-containing protein</fullName>
    </recommendedName>
</protein>
<organism evidence="4 5">
    <name type="scientific">Gossypium anomalum</name>
    <dbReference type="NCBI Taxonomy" id="47600"/>
    <lineage>
        <taxon>Eukaryota</taxon>
        <taxon>Viridiplantae</taxon>
        <taxon>Streptophyta</taxon>
        <taxon>Embryophyta</taxon>
        <taxon>Tracheophyta</taxon>
        <taxon>Spermatophyta</taxon>
        <taxon>Magnoliopsida</taxon>
        <taxon>eudicotyledons</taxon>
        <taxon>Gunneridae</taxon>
        <taxon>Pentapetalae</taxon>
        <taxon>rosids</taxon>
        <taxon>malvids</taxon>
        <taxon>Malvales</taxon>
        <taxon>Malvaceae</taxon>
        <taxon>Malvoideae</taxon>
        <taxon>Gossypium</taxon>
    </lineage>
</organism>
<feature type="chain" id="PRO_5035288885" description="Prolamin-like domain-containing protein" evidence="2">
    <location>
        <begin position="29"/>
        <end position="129"/>
    </location>
</feature>
<feature type="domain" description="Prolamin-like" evidence="3">
    <location>
        <begin position="50"/>
        <end position="121"/>
    </location>
</feature>
<dbReference type="PANTHER" id="PTHR31951:SF30">
    <property type="entry name" value="PROLAMIN-LIKE DOMAIN-CONTAINING PROTEIN"/>
    <property type="match status" value="1"/>
</dbReference>
<evidence type="ECO:0000256" key="1">
    <source>
        <dbReference type="ARBA" id="ARBA00022729"/>
    </source>
</evidence>
<sequence>MAKLNQYNLSMAIALLSSILIVASMVTSEEEFMITIPPEPEPGFYKTIEECIEKMSRECGENIVKAVLEDEDISEQCCVELVRGMGKICHDDLLQFYVSLPQLGFNVTHLNIRGHQVWNICISKTPSKM</sequence>
<keyword evidence="1 2" id="KW-0732">Signal</keyword>
<evidence type="ECO:0000313" key="4">
    <source>
        <dbReference type="EMBL" id="KAG8503975.1"/>
    </source>
</evidence>
<keyword evidence="5" id="KW-1185">Reference proteome</keyword>
<dbReference type="EMBL" id="JAHUZN010000001">
    <property type="protein sequence ID" value="KAG8503975.1"/>
    <property type="molecule type" value="Genomic_DNA"/>
</dbReference>
<reference evidence="4 5" key="1">
    <citation type="journal article" date="2021" name="bioRxiv">
        <title>The Gossypium anomalum genome as a resource for cotton improvement and evolutionary analysis of hybrid incompatibility.</title>
        <authorList>
            <person name="Grover C.E."/>
            <person name="Yuan D."/>
            <person name="Arick M.A."/>
            <person name="Miller E.R."/>
            <person name="Hu G."/>
            <person name="Peterson D.G."/>
            <person name="Wendel J.F."/>
            <person name="Udall J.A."/>
        </authorList>
    </citation>
    <scope>NUCLEOTIDE SEQUENCE [LARGE SCALE GENOMIC DNA]</scope>
    <source>
        <strain evidence="4">JFW-Udall</strain>
        <tissue evidence="4">Leaf</tissue>
    </source>
</reference>
<dbReference type="AlphaFoldDB" id="A0A8J6DDN2"/>
<dbReference type="Pfam" id="PF05617">
    <property type="entry name" value="Prolamin_like"/>
    <property type="match status" value="1"/>
</dbReference>
<dbReference type="PANTHER" id="PTHR31951">
    <property type="entry name" value="BIFUNCTIONAL INHIBITOR/LIPID-TRANSFER PROTEIN/SEED STORAGE 2S ALBUMIN SUPERFAMILY PROTEIN-RELATED"/>
    <property type="match status" value="1"/>
</dbReference>
<evidence type="ECO:0000259" key="3">
    <source>
        <dbReference type="Pfam" id="PF05617"/>
    </source>
</evidence>